<dbReference type="Pfam" id="PF02620">
    <property type="entry name" value="YceD"/>
    <property type="match status" value="1"/>
</dbReference>
<organism evidence="1 2">
    <name type="scientific">Carboxydocella sporoproducens DSM 16521</name>
    <dbReference type="NCBI Taxonomy" id="1121270"/>
    <lineage>
        <taxon>Bacteria</taxon>
        <taxon>Bacillati</taxon>
        <taxon>Bacillota</taxon>
        <taxon>Clostridia</taxon>
        <taxon>Eubacteriales</taxon>
        <taxon>Clostridiales Family XVI. Incertae Sedis</taxon>
        <taxon>Carboxydocella</taxon>
    </lineage>
</organism>
<dbReference type="InterPro" id="IPR003772">
    <property type="entry name" value="YceD"/>
</dbReference>
<evidence type="ECO:0000313" key="1">
    <source>
        <dbReference type="EMBL" id="SJZ75243.1"/>
    </source>
</evidence>
<gene>
    <name evidence="1" type="ORF">SAMN02745885_00829</name>
</gene>
<proteinExistence type="predicted"/>
<dbReference type="OrthoDB" id="9790372at2"/>
<reference evidence="2" key="1">
    <citation type="submission" date="2017-02" db="EMBL/GenBank/DDBJ databases">
        <authorList>
            <person name="Varghese N."/>
            <person name="Submissions S."/>
        </authorList>
    </citation>
    <scope>NUCLEOTIDE SEQUENCE [LARGE SCALE GENOMIC DNA]</scope>
    <source>
        <strain evidence="2">DSM 16521</strain>
    </source>
</reference>
<evidence type="ECO:0000313" key="2">
    <source>
        <dbReference type="Proteomes" id="UP000189933"/>
    </source>
</evidence>
<dbReference type="EMBL" id="FUXM01000006">
    <property type="protein sequence ID" value="SJZ75243.1"/>
    <property type="molecule type" value="Genomic_DNA"/>
</dbReference>
<dbReference type="Proteomes" id="UP000189933">
    <property type="component" value="Unassembled WGS sequence"/>
</dbReference>
<dbReference type="AlphaFoldDB" id="A0A1T4N7T8"/>
<name>A0A1T4N7T8_9FIRM</name>
<dbReference type="RefSeq" id="WP_078664933.1">
    <property type="nucleotide sequence ID" value="NZ_FUXM01000006.1"/>
</dbReference>
<dbReference type="PANTHER" id="PTHR34374:SF1">
    <property type="entry name" value="LARGE RIBOSOMAL RNA SUBUNIT ACCUMULATION PROTEIN YCED HOMOLOG 1, CHLOROPLASTIC"/>
    <property type="match status" value="1"/>
</dbReference>
<sequence length="174" mass="19288">MEIDVSQLLKAPGQAIAFAFEEQWVPLEFGQEKLEFVKPVSVSGTAAKVGRLIQVKGEIRTEIRRQCGRCLEPYTFPLEVPLEVEYLPLHEVAEGPAGQEDRDKFTIFTGKAVFLDTEIKAAMVLDLPISGLCQESCKGLCPKCGQNLNEGECQCPRGEIDPRLAVLQKLLKEV</sequence>
<protein>
    <recommendedName>
        <fullName evidence="3">DUF177 domain-containing protein</fullName>
    </recommendedName>
</protein>
<keyword evidence="2" id="KW-1185">Reference proteome</keyword>
<dbReference type="PANTHER" id="PTHR34374">
    <property type="entry name" value="LARGE RIBOSOMAL RNA SUBUNIT ACCUMULATION PROTEIN YCED HOMOLOG 1, CHLOROPLASTIC"/>
    <property type="match status" value="1"/>
</dbReference>
<evidence type="ECO:0008006" key="3">
    <source>
        <dbReference type="Google" id="ProtNLM"/>
    </source>
</evidence>
<accession>A0A1T4N7T8</accession>